<evidence type="ECO:0000313" key="3">
    <source>
        <dbReference type="EMBL" id="GEU79377.1"/>
    </source>
</evidence>
<evidence type="ECO:0000259" key="2">
    <source>
        <dbReference type="Pfam" id="PF22936"/>
    </source>
</evidence>
<dbReference type="InterPro" id="IPR054722">
    <property type="entry name" value="PolX-like_BBD"/>
</dbReference>
<keyword evidence="3" id="KW-0548">Nucleotidyltransferase</keyword>
<dbReference type="PANTHER" id="PTHR45835:SF99">
    <property type="entry name" value="CHROMO DOMAIN-CONTAINING PROTEIN-RELATED"/>
    <property type="match status" value="1"/>
</dbReference>
<accession>A0A6L2N1S3</accession>
<proteinExistence type="predicted"/>
<gene>
    <name evidence="3" type="ORF">Tci_051355</name>
</gene>
<evidence type="ECO:0000256" key="1">
    <source>
        <dbReference type="SAM" id="MobiDB-lite"/>
    </source>
</evidence>
<dbReference type="SUPFAM" id="SSF53098">
    <property type="entry name" value="Ribonuclease H-like"/>
    <property type="match status" value="1"/>
</dbReference>
<dbReference type="GO" id="GO:0003676">
    <property type="term" value="F:nucleic acid binding"/>
    <property type="evidence" value="ECO:0007669"/>
    <property type="project" value="InterPro"/>
</dbReference>
<name>A0A6L2N1S3_TANCI</name>
<feature type="region of interest" description="Disordered" evidence="1">
    <location>
        <begin position="38"/>
        <end position="67"/>
    </location>
</feature>
<reference evidence="3" key="1">
    <citation type="journal article" date="2019" name="Sci. Rep.">
        <title>Draft genome of Tanacetum cinerariifolium, the natural source of mosquito coil.</title>
        <authorList>
            <person name="Yamashiro T."/>
            <person name="Shiraishi A."/>
            <person name="Satake H."/>
            <person name="Nakayama K."/>
        </authorList>
    </citation>
    <scope>NUCLEOTIDE SEQUENCE</scope>
</reference>
<dbReference type="PANTHER" id="PTHR45835">
    <property type="entry name" value="YALI0A06105P"/>
    <property type="match status" value="1"/>
</dbReference>
<dbReference type="AlphaFoldDB" id="A0A6L2N1S3"/>
<organism evidence="3">
    <name type="scientific">Tanacetum cinerariifolium</name>
    <name type="common">Dalmatian daisy</name>
    <name type="synonym">Chrysanthemum cinerariifolium</name>
    <dbReference type="NCBI Taxonomy" id="118510"/>
    <lineage>
        <taxon>Eukaryota</taxon>
        <taxon>Viridiplantae</taxon>
        <taxon>Streptophyta</taxon>
        <taxon>Embryophyta</taxon>
        <taxon>Tracheophyta</taxon>
        <taxon>Spermatophyta</taxon>
        <taxon>Magnoliopsida</taxon>
        <taxon>eudicotyledons</taxon>
        <taxon>Gunneridae</taxon>
        <taxon>Pentapetalae</taxon>
        <taxon>asterids</taxon>
        <taxon>campanulids</taxon>
        <taxon>Asterales</taxon>
        <taxon>Asteraceae</taxon>
        <taxon>Asteroideae</taxon>
        <taxon>Anthemideae</taxon>
        <taxon>Anthemidinae</taxon>
        <taxon>Tanacetum</taxon>
    </lineage>
</organism>
<dbReference type="Gene3D" id="3.30.420.10">
    <property type="entry name" value="Ribonuclease H-like superfamily/Ribonuclease H"/>
    <property type="match status" value="1"/>
</dbReference>
<sequence>MIIYYFYYLPEKKIFVSRYAEYFENILISQKASGSTAEFDEIKRQDTQPSEYTSEHQPEAEHDDVEPQTDVNLIRRSARIPQAPERYGFYVNAEEHELGDHGYFSKNYVRKFLRKFLRALHPKWRAKVTKIGESKGFTSISLDELIGNFKVHEMIINKDFEIIKAKREKRSLALKAKKESSDEESLTSGSEDEEYAMAVREFEEFFKRRGRFICLGVDLEPDEWIKDSGCSKHMTGNRKHFSTYKAYNEGNVIFSSNLRGNISGKGQICDNKCQVTFPEHDSEITKGELLHMDLFGPSAVWSYGGILYTLVILDDYSRFWKTMQKTLGTRLDISTAYHPQTDGQSERIIQTLEDMLRACVIGFGGSWNIHFPLAKFSYNNSYYWSIHCAPFEALYGRKCRSPVLWAEIGDSRLIRPELVQETTDKVVVMRDRIEAARDPREDCLKKCLADANLHVSLNEIKVEKTLRFVEEPLEIMDREVKTLKHSKIPIVKVRWNSKRRPEFTWERDDHIKANAFNVSEDTLNCFKMRGFGILLEAGKKVDTKHDIRPTCR</sequence>
<keyword evidence="3" id="KW-0695">RNA-directed DNA polymerase</keyword>
<comment type="caution">
    <text evidence="3">The sequence shown here is derived from an EMBL/GenBank/DDBJ whole genome shotgun (WGS) entry which is preliminary data.</text>
</comment>
<dbReference type="EMBL" id="BKCJ010007861">
    <property type="protein sequence ID" value="GEU79377.1"/>
    <property type="molecule type" value="Genomic_DNA"/>
</dbReference>
<dbReference type="Pfam" id="PF22936">
    <property type="entry name" value="Pol_BBD"/>
    <property type="match status" value="1"/>
</dbReference>
<dbReference type="InterPro" id="IPR036397">
    <property type="entry name" value="RNaseH_sf"/>
</dbReference>
<dbReference type="InterPro" id="IPR012337">
    <property type="entry name" value="RNaseH-like_sf"/>
</dbReference>
<feature type="domain" description="Retrovirus-related Pol polyprotein from transposon TNT 1-94-like beta-barrel" evidence="2">
    <location>
        <begin position="224"/>
        <end position="269"/>
    </location>
</feature>
<keyword evidence="3" id="KW-0808">Transferase</keyword>
<protein>
    <submittedName>
        <fullName evidence="3">Putative reverse transcriptase domain-containing protein</fullName>
    </submittedName>
</protein>
<dbReference type="GO" id="GO:0003964">
    <property type="term" value="F:RNA-directed DNA polymerase activity"/>
    <property type="evidence" value="ECO:0007669"/>
    <property type="project" value="UniProtKB-KW"/>
</dbReference>